<keyword evidence="2" id="KW-0808">Transferase</keyword>
<name>A0A3P3U1Q6_9BACL</name>
<proteinExistence type="predicted"/>
<dbReference type="InterPro" id="IPR016181">
    <property type="entry name" value="Acyl_CoA_acyltransferase"/>
</dbReference>
<dbReference type="Pfam" id="PF12746">
    <property type="entry name" value="GNAT_acetyltran"/>
    <property type="match status" value="1"/>
</dbReference>
<dbReference type="SUPFAM" id="SSF55729">
    <property type="entry name" value="Acyl-CoA N-acyltransferases (Nat)"/>
    <property type="match status" value="1"/>
</dbReference>
<sequence length="293" mass="33079">MCGISFQEGKPMILLDVRDYKKAEEPLREVGFNTLFAESVIHGKTPGQVYADDDVSPSVFYVVHPYGMSLLFGAVDKPGFNLWLQQYLLDKAQARSGHEWLQAYPADWNERIRQMLGSELVARRAELQEEIDSTSPKVAEYTRVNFRFDRDKYRTAANPANLAGCEIVRTTKEMFLTAPGAVVPRFFWKDEAEFERTGIGFSLICEGEIAATAFSAFITEKELEIGIETAEKYRGRGFAASVCSALIDYCLQQGLEPVWSCRRENEGSYRLAQKLGFVPSLMIPYYRLPAGAM</sequence>
<dbReference type="PANTHER" id="PTHR31143">
    <property type="match status" value="1"/>
</dbReference>
<dbReference type="GO" id="GO:0016747">
    <property type="term" value="F:acyltransferase activity, transferring groups other than amino-acyl groups"/>
    <property type="evidence" value="ECO:0007669"/>
    <property type="project" value="InterPro"/>
</dbReference>
<dbReference type="InterPro" id="IPR000182">
    <property type="entry name" value="GNAT_dom"/>
</dbReference>
<dbReference type="PANTHER" id="PTHR31143:SF2">
    <property type="entry name" value="FR47-LIKE DOMAIN-CONTAINING PROTEIN-RELATED"/>
    <property type="match status" value="1"/>
</dbReference>
<dbReference type="Proteomes" id="UP000267017">
    <property type="component" value="Unassembled WGS sequence"/>
</dbReference>
<evidence type="ECO:0000313" key="3">
    <source>
        <dbReference type="Proteomes" id="UP000267017"/>
    </source>
</evidence>
<dbReference type="Gene3D" id="3.40.630.30">
    <property type="match status" value="1"/>
</dbReference>
<evidence type="ECO:0000313" key="2">
    <source>
        <dbReference type="EMBL" id="RRJ64040.1"/>
    </source>
</evidence>
<organism evidence="2 3">
    <name type="scientific">Paenibacillus oralis</name>
    <dbReference type="NCBI Taxonomy" id="2490856"/>
    <lineage>
        <taxon>Bacteria</taxon>
        <taxon>Bacillati</taxon>
        <taxon>Bacillota</taxon>
        <taxon>Bacilli</taxon>
        <taxon>Bacillales</taxon>
        <taxon>Paenibacillaceae</taxon>
        <taxon>Paenibacillus</taxon>
    </lineage>
</organism>
<dbReference type="EMBL" id="RRCN01000001">
    <property type="protein sequence ID" value="RRJ64040.1"/>
    <property type="molecule type" value="Genomic_DNA"/>
</dbReference>
<reference evidence="2 3" key="1">
    <citation type="submission" date="2018-11" db="EMBL/GenBank/DDBJ databases">
        <title>Genome sequencing of Paenibacillus sp. KCOM 3021 (= ChDC PVNT-B20).</title>
        <authorList>
            <person name="Kook J.-K."/>
            <person name="Park S.-N."/>
            <person name="Lim Y.K."/>
        </authorList>
    </citation>
    <scope>NUCLEOTIDE SEQUENCE [LARGE SCALE GENOMIC DNA]</scope>
    <source>
        <strain evidence="2 3">KCOM 3021</strain>
    </source>
</reference>
<keyword evidence="3" id="KW-1185">Reference proteome</keyword>
<feature type="domain" description="N-acetyltransferase" evidence="1">
    <location>
        <begin position="151"/>
        <end position="293"/>
    </location>
</feature>
<dbReference type="InterPro" id="IPR027365">
    <property type="entry name" value="GNAT_acetyltra_YdfB-like"/>
</dbReference>
<comment type="caution">
    <text evidence="2">The sequence shown here is derived from an EMBL/GenBank/DDBJ whole genome shotgun (WGS) entry which is preliminary data.</text>
</comment>
<dbReference type="PROSITE" id="PS51186">
    <property type="entry name" value="GNAT"/>
    <property type="match status" value="1"/>
</dbReference>
<dbReference type="AlphaFoldDB" id="A0A3P3U1Q6"/>
<dbReference type="OrthoDB" id="2773476at2"/>
<protein>
    <submittedName>
        <fullName evidence="2">GNAT family N-acetyltransferase</fullName>
    </submittedName>
</protein>
<evidence type="ECO:0000259" key="1">
    <source>
        <dbReference type="PROSITE" id="PS51186"/>
    </source>
</evidence>
<accession>A0A3P3U1Q6</accession>
<gene>
    <name evidence="2" type="ORF">EHV15_14700</name>
</gene>